<evidence type="ECO:0000313" key="8">
    <source>
        <dbReference type="Proteomes" id="UP000443070"/>
    </source>
</evidence>
<dbReference type="GO" id="GO:0015808">
    <property type="term" value="P:L-alanine transport"/>
    <property type="evidence" value="ECO:0007669"/>
    <property type="project" value="TreeGrafter"/>
</dbReference>
<sequence>MILKTDNITMQFGGVTAVNLLNIEINEHEIVALIGPNGAGKTTAFNMITGVYTPTSGDVIYTDAQGEEQKITGKRPSEIAKMGVARTFQNIRLFKNLSVYENVMIAKHLHLKSDFMSAALHLPWYNKEQREMEASVEALLRKVDLWELRDEKASSLPYGQQRRLEIVRALATGPRLLLLDEPAAGMNPKETDELTEFIRQIRDEYDLTVFMIEHHMDLVMEISDRIYVLDFGMTIAEGTPELIQNNKRVIDAYLGVDEDA</sequence>
<dbReference type="Proteomes" id="UP000443070">
    <property type="component" value="Unassembled WGS sequence"/>
</dbReference>
<protein>
    <submittedName>
        <fullName evidence="6">ATP-binding cassette domain-containing protein</fullName>
    </submittedName>
    <submittedName>
        <fullName evidence="5">Sulfate-transporting ATPase</fullName>
    </submittedName>
</protein>
<dbReference type="FunFam" id="3.40.50.300:FF:000421">
    <property type="entry name" value="Branched-chain amino acid ABC transporter ATP-binding protein"/>
    <property type="match status" value="1"/>
</dbReference>
<dbReference type="RefSeq" id="WP_021718976.1">
    <property type="nucleotide sequence ID" value="NZ_AP019004.1"/>
</dbReference>
<dbReference type="PANTHER" id="PTHR45772">
    <property type="entry name" value="CONSERVED COMPONENT OF ABC TRANSPORTER FOR NATURAL AMINO ACIDS-RELATED"/>
    <property type="match status" value="1"/>
</dbReference>
<keyword evidence="3 6" id="KW-0067">ATP-binding</keyword>
<evidence type="ECO:0000256" key="2">
    <source>
        <dbReference type="ARBA" id="ARBA00022741"/>
    </source>
</evidence>
<evidence type="ECO:0000313" key="6">
    <source>
        <dbReference type="EMBL" id="MTT76810.1"/>
    </source>
</evidence>
<evidence type="ECO:0000259" key="4">
    <source>
        <dbReference type="PROSITE" id="PS50893"/>
    </source>
</evidence>
<dbReference type="OrthoDB" id="9779136at2"/>
<evidence type="ECO:0000256" key="3">
    <source>
        <dbReference type="ARBA" id="ARBA00022840"/>
    </source>
</evidence>
<dbReference type="InterPro" id="IPR027417">
    <property type="entry name" value="P-loop_NTPase"/>
</dbReference>
<dbReference type="GO" id="GO:0005304">
    <property type="term" value="F:L-valine transmembrane transporter activity"/>
    <property type="evidence" value="ECO:0007669"/>
    <property type="project" value="TreeGrafter"/>
</dbReference>
<reference evidence="5" key="1">
    <citation type="submission" date="2012-11" db="EMBL/GenBank/DDBJ databases">
        <title>Dependencies among metagenomic species, viruses, plasmids and units of genetic variation.</title>
        <authorList>
            <person name="Nielsen H.B."/>
            <person name="Almeida M."/>
            <person name="Juncker A.S."/>
            <person name="Rasmussen S."/>
            <person name="Li J."/>
            <person name="Sunagawa S."/>
            <person name="Plichta D."/>
            <person name="Gautier L."/>
            <person name="Le Chatelier E."/>
            <person name="Peletier E."/>
            <person name="Bonde I."/>
            <person name="Nielsen T."/>
            <person name="Manichanh C."/>
            <person name="Arumugam M."/>
            <person name="Batto J."/>
            <person name="Santos M.B.Q.D."/>
            <person name="Blom N."/>
            <person name="Borruel N."/>
            <person name="Burgdorf K.S."/>
            <person name="Boumezbeur F."/>
            <person name="Casellas F."/>
            <person name="Dore J."/>
            <person name="Guarner F."/>
            <person name="Hansen T."/>
            <person name="Hildebrand F."/>
            <person name="Kaas R.S."/>
            <person name="Kennedy S."/>
            <person name="Kristiansen K."/>
            <person name="Kultima J.R."/>
            <person name="Leonard P."/>
            <person name="Levenez F."/>
            <person name="Lund O."/>
            <person name="Moumen B."/>
            <person name="Le Paslier D."/>
            <person name="Pons N."/>
            <person name="Pedersen O."/>
            <person name="Prifti E."/>
            <person name="Qin J."/>
            <person name="Raes J."/>
            <person name="Tap J."/>
            <person name="Tims S."/>
            <person name="Ussery D.W."/>
            <person name="Yamada T."/>
            <person name="MetaHit consortium"/>
            <person name="Renault P."/>
            <person name="Sicheritz-Ponten T."/>
            <person name="Bork P."/>
            <person name="Wang J."/>
            <person name="Brunak S."/>
            <person name="Ehrlich S.D."/>
        </authorList>
    </citation>
    <scope>NUCLEOTIDE SEQUENCE [LARGE SCALE GENOMIC DNA]</scope>
</reference>
<dbReference type="SMART" id="SM00382">
    <property type="entry name" value="AAA"/>
    <property type="match status" value="1"/>
</dbReference>
<dbReference type="GeneID" id="49407982"/>
<proteinExistence type="predicted"/>
<dbReference type="Pfam" id="PF00005">
    <property type="entry name" value="ABC_tran"/>
    <property type="match status" value="1"/>
</dbReference>
<organism evidence="5">
    <name type="scientific">Phascolarctobacterium faecium</name>
    <dbReference type="NCBI Taxonomy" id="33025"/>
    <lineage>
        <taxon>Bacteria</taxon>
        <taxon>Bacillati</taxon>
        <taxon>Bacillota</taxon>
        <taxon>Negativicutes</taxon>
        <taxon>Acidaminococcales</taxon>
        <taxon>Acidaminococcaceae</taxon>
        <taxon>Phascolarctobacterium</taxon>
    </lineage>
</organism>
<dbReference type="InterPro" id="IPR003439">
    <property type="entry name" value="ABC_transporter-like_ATP-bd"/>
</dbReference>
<dbReference type="GO" id="GO:0015188">
    <property type="term" value="F:L-isoleucine transmembrane transporter activity"/>
    <property type="evidence" value="ECO:0007669"/>
    <property type="project" value="TreeGrafter"/>
</dbReference>
<keyword evidence="2" id="KW-0547">Nucleotide-binding</keyword>
<dbReference type="GO" id="GO:0016887">
    <property type="term" value="F:ATP hydrolysis activity"/>
    <property type="evidence" value="ECO:0007669"/>
    <property type="project" value="InterPro"/>
</dbReference>
<dbReference type="Proteomes" id="UP000484547">
    <property type="component" value="Unassembled WGS sequence"/>
</dbReference>
<dbReference type="Gene3D" id="3.40.50.300">
    <property type="entry name" value="P-loop containing nucleotide triphosphate hydrolases"/>
    <property type="match status" value="1"/>
</dbReference>
<name>A0A3G9GTA4_9FIRM</name>
<dbReference type="GO" id="GO:0042941">
    <property type="term" value="P:D-alanine transmembrane transport"/>
    <property type="evidence" value="ECO:0007669"/>
    <property type="project" value="TreeGrafter"/>
</dbReference>
<dbReference type="PROSITE" id="PS50893">
    <property type="entry name" value="ABC_TRANSPORTER_2"/>
    <property type="match status" value="1"/>
</dbReference>
<dbReference type="InterPro" id="IPR003593">
    <property type="entry name" value="AAA+_ATPase"/>
</dbReference>
<dbReference type="GO" id="GO:0005886">
    <property type="term" value="C:plasma membrane"/>
    <property type="evidence" value="ECO:0007669"/>
    <property type="project" value="TreeGrafter"/>
</dbReference>
<evidence type="ECO:0000313" key="5">
    <source>
        <dbReference type="EMBL" id="CDB47064.1"/>
    </source>
</evidence>
<dbReference type="EMBL" id="CBDS010000103">
    <property type="protein sequence ID" value="CDB47064.1"/>
    <property type="molecule type" value="Genomic_DNA"/>
</dbReference>
<reference evidence="8 9" key="2">
    <citation type="journal article" date="2019" name="Nat. Med.">
        <title>A library of human gut bacterial isolates paired with longitudinal multiomics data enables mechanistic microbiome research.</title>
        <authorList>
            <person name="Poyet M."/>
            <person name="Groussin M."/>
            <person name="Gibbons S.M."/>
            <person name="Avila-Pacheco J."/>
            <person name="Jiang X."/>
            <person name="Kearney S.M."/>
            <person name="Perrotta A.R."/>
            <person name="Berdy B."/>
            <person name="Zhao S."/>
            <person name="Lieberman T.D."/>
            <person name="Swanson P.K."/>
            <person name="Smith M."/>
            <person name="Roesemann S."/>
            <person name="Alexander J.E."/>
            <person name="Rich S.A."/>
            <person name="Livny J."/>
            <person name="Vlamakis H."/>
            <person name="Clish C."/>
            <person name="Bullock K."/>
            <person name="Deik A."/>
            <person name="Scott J."/>
            <person name="Pierce K.A."/>
            <person name="Xavier R.J."/>
            <person name="Alm E.J."/>
        </authorList>
    </citation>
    <scope>NUCLEOTIDE SEQUENCE [LARGE SCALE GENOMIC DNA]</scope>
    <source>
        <strain evidence="6 9">BIOML-A13</strain>
        <strain evidence="7 8">BIOML-A3</strain>
    </source>
</reference>
<dbReference type="EMBL" id="WNBW01000014">
    <property type="protein sequence ID" value="MTU04942.1"/>
    <property type="molecule type" value="Genomic_DNA"/>
</dbReference>
<dbReference type="EMBL" id="WNBM01000012">
    <property type="protein sequence ID" value="MTT76810.1"/>
    <property type="molecule type" value="Genomic_DNA"/>
</dbReference>
<comment type="caution">
    <text evidence="5">The sequence shown here is derived from an EMBL/GenBank/DDBJ whole genome shotgun (WGS) entry which is preliminary data.</text>
</comment>
<dbReference type="GO" id="GO:1903805">
    <property type="term" value="P:L-valine import across plasma membrane"/>
    <property type="evidence" value="ECO:0007669"/>
    <property type="project" value="TreeGrafter"/>
</dbReference>
<evidence type="ECO:0000313" key="9">
    <source>
        <dbReference type="Proteomes" id="UP000484547"/>
    </source>
</evidence>
<dbReference type="GO" id="GO:0015192">
    <property type="term" value="F:L-phenylalanine transmembrane transporter activity"/>
    <property type="evidence" value="ECO:0007669"/>
    <property type="project" value="TreeGrafter"/>
</dbReference>
<dbReference type="SUPFAM" id="SSF52540">
    <property type="entry name" value="P-loop containing nucleoside triphosphate hydrolases"/>
    <property type="match status" value="1"/>
</dbReference>
<evidence type="ECO:0000256" key="1">
    <source>
        <dbReference type="ARBA" id="ARBA00022448"/>
    </source>
</evidence>
<accession>A0A3G9GTA4</accession>
<dbReference type="GO" id="GO:1903806">
    <property type="term" value="P:L-isoleucine import across plasma membrane"/>
    <property type="evidence" value="ECO:0007669"/>
    <property type="project" value="TreeGrafter"/>
</dbReference>
<dbReference type="Pfam" id="PF12399">
    <property type="entry name" value="BCA_ABC_TP_C"/>
    <property type="match status" value="1"/>
</dbReference>
<dbReference type="InterPro" id="IPR051120">
    <property type="entry name" value="ABC_AA/LPS_Transport"/>
</dbReference>
<gene>
    <name evidence="5" type="ORF">BN533_02077</name>
    <name evidence="6" type="ORF">GMD11_11165</name>
    <name evidence="7" type="ORF">GMD18_11160</name>
</gene>
<keyword evidence="8" id="KW-1185">Reference proteome</keyword>
<dbReference type="PANTHER" id="PTHR45772:SF7">
    <property type="entry name" value="AMINO ACID ABC TRANSPORTER ATP-BINDING PROTEIN"/>
    <property type="match status" value="1"/>
</dbReference>
<evidence type="ECO:0000313" key="7">
    <source>
        <dbReference type="EMBL" id="MTU04942.1"/>
    </source>
</evidence>
<accession>R6IKX1</accession>
<feature type="domain" description="ABC transporter" evidence="4">
    <location>
        <begin position="3"/>
        <end position="256"/>
    </location>
</feature>
<dbReference type="AlphaFoldDB" id="A0A3G9GTA4"/>
<dbReference type="CDD" id="cd03219">
    <property type="entry name" value="ABC_Mj1267_LivG_branched"/>
    <property type="match status" value="1"/>
</dbReference>
<dbReference type="GO" id="GO:0005524">
    <property type="term" value="F:ATP binding"/>
    <property type="evidence" value="ECO:0007669"/>
    <property type="project" value="UniProtKB-KW"/>
</dbReference>
<dbReference type="InterPro" id="IPR032823">
    <property type="entry name" value="BCA_ABC_TP_C"/>
</dbReference>
<keyword evidence="1" id="KW-0813">Transport</keyword>